<keyword evidence="3" id="KW-1185">Reference proteome</keyword>
<accession>A0AA40JZQ0</accession>
<feature type="non-terminal residue" evidence="2">
    <location>
        <position position="585"/>
    </location>
</feature>
<dbReference type="Pfam" id="PF04910">
    <property type="entry name" value="Tcf25"/>
    <property type="match status" value="1"/>
</dbReference>
<evidence type="ECO:0000256" key="1">
    <source>
        <dbReference type="SAM" id="MobiDB-lite"/>
    </source>
</evidence>
<dbReference type="PANTHER" id="PTHR22684:SF0">
    <property type="entry name" value="RIBOSOME QUALITY CONTROL COMPLEX SUBUNIT TCF25"/>
    <property type="match status" value="1"/>
</dbReference>
<comment type="caution">
    <text evidence="2">The sequence shown here is derived from an EMBL/GenBank/DDBJ whole genome shotgun (WGS) entry which is preliminary data.</text>
</comment>
<reference evidence="2" key="1">
    <citation type="submission" date="2023-06" db="EMBL/GenBank/DDBJ databases">
        <title>Genome-scale phylogeny and comparative genomics of the fungal order Sordariales.</title>
        <authorList>
            <consortium name="Lawrence Berkeley National Laboratory"/>
            <person name="Hensen N."/>
            <person name="Bonometti L."/>
            <person name="Westerberg I."/>
            <person name="Brannstrom I.O."/>
            <person name="Guillou S."/>
            <person name="Cros-Aarteil S."/>
            <person name="Calhoun S."/>
            <person name="Haridas S."/>
            <person name="Kuo A."/>
            <person name="Mondo S."/>
            <person name="Pangilinan J."/>
            <person name="Riley R."/>
            <person name="LaButti K."/>
            <person name="Andreopoulos B."/>
            <person name="Lipzen A."/>
            <person name="Chen C."/>
            <person name="Yanf M."/>
            <person name="Daum C."/>
            <person name="Ng V."/>
            <person name="Clum A."/>
            <person name="Steindorff A."/>
            <person name="Ohm R."/>
            <person name="Martin F."/>
            <person name="Silar P."/>
            <person name="Natvig D."/>
            <person name="Lalanne C."/>
            <person name="Gautier V."/>
            <person name="Ament-velasquez S.L."/>
            <person name="Kruys A."/>
            <person name="Hutchinson M.I."/>
            <person name="Powell A.J."/>
            <person name="Barry K."/>
            <person name="Miller A.N."/>
            <person name="Grigoriev I.V."/>
            <person name="Debuchy R."/>
            <person name="Gladieux P."/>
            <person name="Thoren M.H."/>
            <person name="Johannesson H."/>
        </authorList>
    </citation>
    <scope>NUCLEOTIDE SEQUENCE</scope>
    <source>
        <strain evidence="2">SMH3187-1</strain>
    </source>
</reference>
<feature type="region of interest" description="Disordered" evidence="1">
    <location>
        <begin position="1"/>
        <end position="109"/>
    </location>
</feature>
<feature type="compositionally biased region" description="Basic and acidic residues" evidence="1">
    <location>
        <begin position="98"/>
        <end position="109"/>
    </location>
</feature>
<dbReference type="GO" id="GO:1990112">
    <property type="term" value="C:RQC complex"/>
    <property type="evidence" value="ECO:0007669"/>
    <property type="project" value="TreeGrafter"/>
</dbReference>
<dbReference type="AlphaFoldDB" id="A0AA40JZQ0"/>
<dbReference type="GO" id="GO:1990116">
    <property type="term" value="P:ribosome-associated ubiquitin-dependent protein catabolic process"/>
    <property type="evidence" value="ECO:0007669"/>
    <property type="project" value="TreeGrafter"/>
</dbReference>
<proteinExistence type="predicted"/>
<organism evidence="2 3">
    <name type="scientific">Schizothecium vesticola</name>
    <dbReference type="NCBI Taxonomy" id="314040"/>
    <lineage>
        <taxon>Eukaryota</taxon>
        <taxon>Fungi</taxon>
        <taxon>Dikarya</taxon>
        <taxon>Ascomycota</taxon>
        <taxon>Pezizomycotina</taxon>
        <taxon>Sordariomycetes</taxon>
        <taxon>Sordariomycetidae</taxon>
        <taxon>Sordariales</taxon>
        <taxon>Schizotheciaceae</taxon>
        <taxon>Schizothecium</taxon>
    </lineage>
</organism>
<feature type="compositionally biased region" description="Acidic residues" evidence="1">
    <location>
        <begin position="54"/>
        <end position="65"/>
    </location>
</feature>
<dbReference type="EMBL" id="JAUKUD010000006">
    <property type="protein sequence ID" value="KAK0740716.1"/>
    <property type="molecule type" value="Genomic_DNA"/>
</dbReference>
<feature type="compositionally biased region" description="Basic residues" evidence="1">
    <location>
        <begin position="84"/>
        <end position="97"/>
    </location>
</feature>
<sequence length="585" mass="65398">MSSRQLQKMRKQQELLKLQKVATAGSDEESDEPVPQTKARGNAFSGFAALGDMGGDDDDSDDSDKDNDKADQRAPSPSIEAPAKKSKKSKKKKKKGKKPDVQEPQHSSDDIDKVLAELQLAKSQQVASAAANPFGPTTPDTLRDLLQINFQHLKAMNEMRKLFGKAIHASNLEDTAAQNARPRAIPREVDLETYLSANQGLPSRAGNAKPLMFDTVLKSNPFIEGKKTWPRGVATGLGMANVTGVDSAVTQYAFTHDKTYEALEGHFFQLVQMFDPMRIVHFLQSHPYHISSLIQVSKVAKQDQNSVLAADLIERALFTFGRVSLKEFRTKLEKGRVFMDFARPENRQFYLAGWHLIQHLALKGTYRTALEWTKLLLGINHDDPYAVINWIHVLAVRAHESQWFIDLCKTPLLDETKGGLPTSLYIKQTLALAHLQQGQDLAARALIVDGIQRLPWLYCALFSALNMEAPRSVWGVQPRDDDEELHTRLYIHMAKDLWTGPQIASLLKTAAELAQKADVNTLPPPPKVSLGTARFIYLEGNTDLMSAVPRHMLHASPNFDFDPLPPAKEDNWFSSEQQMAPWEPT</sequence>
<dbReference type="InterPro" id="IPR006994">
    <property type="entry name" value="TCF25/Rqc1"/>
</dbReference>
<feature type="region of interest" description="Disordered" evidence="1">
    <location>
        <begin position="566"/>
        <end position="585"/>
    </location>
</feature>
<dbReference type="GO" id="GO:0072344">
    <property type="term" value="P:rescue of stalled ribosome"/>
    <property type="evidence" value="ECO:0007669"/>
    <property type="project" value="TreeGrafter"/>
</dbReference>
<evidence type="ECO:0000313" key="2">
    <source>
        <dbReference type="EMBL" id="KAK0740716.1"/>
    </source>
</evidence>
<evidence type="ECO:0000313" key="3">
    <source>
        <dbReference type="Proteomes" id="UP001172155"/>
    </source>
</evidence>
<dbReference type="PANTHER" id="PTHR22684">
    <property type="entry name" value="NULP1-RELATED"/>
    <property type="match status" value="1"/>
</dbReference>
<gene>
    <name evidence="2" type="ORF">B0T18DRAFT_291731</name>
</gene>
<dbReference type="Proteomes" id="UP001172155">
    <property type="component" value="Unassembled WGS sequence"/>
</dbReference>
<name>A0AA40JZQ0_9PEZI</name>
<protein>
    <submittedName>
        <fullName evidence="2">Transcriptional repressor TCF25-domain-containing protein</fullName>
    </submittedName>
</protein>